<sequence>MDNASYSRSLLDLPVADILVDHVAPYLTWKDLTTFRTCSRKCKELADQMFAGIRKLVLIYGYKRPKGPIPLILQTCRQLRMICLCAVTLSNDQVHQLMTNNLLLDTVNINNCERITSRGLVPLVSCNKIKNLALFRMDIHDEFLIEFANSNKKLKSVSFCQCYNFSVEALQHFFRNEPELERINLSGIDIDISPVLTTISQTSFNLMVIDVNGSILRDKNVLKNFTKNRRRVEFYIKCCDSDCEMLEEAGEEERVISRSYALHLWALKELKCTDHTGLGLRFYLMILEIRNGWT</sequence>
<dbReference type="EMBL" id="AJWK01021067">
    <property type="status" value="NOT_ANNOTATED_CDS"/>
    <property type="molecule type" value="Genomic_DNA"/>
</dbReference>
<proteinExistence type="predicted"/>
<dbReference type="CDD" id="cd22126">
    <property type="entry name" value="F-box_FBXL15"/>
    <property type="match status" value="1"/>
</dbReference>
<dbReference type="InterPro" id="IPR032675">
    <property type="entry name" value="LRR_dom_sf"/>
</dbReference>
<reference evidence="1" key="1">
    <citation type="submission" date="2020-05" db="UniProtKB">
        <authorList>
            <consortium name="EnsemblMetazoa"/>
        </authorList>
    </citation>
    <scope>IDENTIFICATION</scope>
    <source>
        <strain evidence="1">Jacobina</strain>
    </source>
</reference>
<dbReference type="Gene3D" id="3.80.10.10">
    <property type="entry name" value="Ribonuclease Inhibitor"/>
    <property type="match status" value="1"/>
</dbReference>
<dbReference type="SUPFAM" id="SSF52047">
    <property type="entry name" value="RNI-like"/>
    <property type="match status" value="1"/>
</dbReference>
<evidence type="ECO:0000313" key="1">
    <source>
        <dbReference type="EnsemblMetazoa" id="LLOJ006447-PA"/>
    </source>
</evidence>
<evidence type="ECO:0008006" key="3">
    <source>
        <dbReference type="Google" id="ProtNLM"/>
    </source>
</evidence>
<dbReference type="EnsemblMetazoa" id="LLOJ006447-RA">
    <property type="protein sequence ID" value="LLOJ006447-PA"/>
    <property type="gene ID" value="LLOJ006447"/>
</dbReference>
<protein>
    <recommendedName>
        <fullName evidence="3">F-box domain-containing protein</fullName>
    </recommendedName>
</protein>
<organism evidence="1 2">
    <name type="scientific">Lutzomyia longipalpis</name>
    <name type="common">Sand fly</name>
    <dbReference type="NCBI Taxonomy" id="7200"/>
    <lineage>
        <taxon>Eukaryota</taxon>
        <taxon>Metazoa</taxon>
        <taxon>Ecdysozoa</taxon>
        <taxon>Arthropoda</taxon>
        <taxon>Hexapoda</taxon>
        <taxon>Insecta</taxon>
        <taxon>Pterygota</taxon>
        <taxon>Neoptera</taxon>
        <taxon>Endopterygota</taxon>
        <taxon>Diptera</taxon>
        <taxon>Nematocera</taxon>
        <taxon>Psychodoidea</taxon>
        <taxon>Psychodidae</taxon>
        <taxon>Lutzomyia</taxon>
        <taxon>Lutzomyia</taxon>
    </lineage>
</organism>
<dbReference type="VEuPathDB" id="VectorBase:LLONM1_002652"/>
<keyword evidence="2" id="KW-1185">Reference proteome</keyword>
<dbReference type="Proteomes" id="UP000092461">
    <property type="component" value="Unassembled WGS sequence"/>
</dbReference>
<dbReference type="AlphaFoldDB" id="A0A1B0CNX5"/>
<name>A0A1B0CNX5_LUTLO</name>
<evidence type="ECO:0000313" key="2">
    <source>
        <dbReference type="Proteomes" id="UP000092461"/>
    </source>
</evidence>
<dbReference type="VEuPathDB" id="VectorBase:LLOJ006447"/>
<accession>A0A1B0CNX5</accession>